<reference evidence="12" key="2">
    <citation type="submission" date="2023-05" db="EMBL/GenBank/DDBJ databases">
        <authorList>
            <consortium name="Lawrence Berkeley National Laboratory"/>
            <person name="Steindorff A."/>
            <person name="Hensen N."/>
            <person name="Bonometti L."/>
            <person name="Westerberg I."/>
            <person name="Brannstrom I.O."/>
            <person name="Guillou S."/>
            <person name="Cros-Aarteil S."/>
            <person name="Calhoun S."/>
            <person name="Haridas S."/>
            <person name="Kuo A."/>
            <person name="Mondo S."/>
            <person name="Pangilinan J."/>
            <person name="Riley R."/>
            <person name="Labutti K."/>
            <person name="Andreopoulos B."/>
            <person name="Lipzen A."/>
            <person name="Chen C."/>
            <person name="Yanf M."/>
            <person name="Daum C."/>
            <person name="Ng V."/>
            <person name="Clum A."/>
            <person name="Ohm R."/>
            <person name="Martin F."/>
            <person name="Silar P."/>
            <person name="Natvig D."/>
            <person name="Lalanne C."/>
            <person name="Gautier V."/>
            <person name="Ament-Velasquez S.L."/>
            <person name="Kruys A."/>
            <person name="Hutchinson M.I."/>
            <person name="Powell A.J."/>
            <person name="Barry K."/>
            <person name="Miller A.N."/>
            <person name="Grigoriev I.V."/>
            <person name="Debuchy R."/>
            <person name="Gladieux P."/>
            <person name="Thoren M.H."/>
            <person name="Johannesson H."/>
        </authorList>
    </citation>
    <scope>NUCLEOTIDE SEQUENCE</scope>
    <source>
        <strain evidence="12">PSN243</strain>
    </source>
</reference>
<dbReference type="Gene3D" id="3.40.50.300">
    <property type="entry name" value="P-loop containing nucleotide triphosphate hydrolases"/>
    <property type="match status" value="2"/>
</dbReference>
<feature type="transmembrane region" description="Helical" evidence="9">
    <location>
        <begin position="922"/>
        <end position="946"/>
    </location>
</feature>
<evidence type="ECO:0000256" key="4">
    <source>
        <dbReference type="ARBA" id="ARBA00022741"/>
    </source>
</evidence>
<evidence type="ECO:0000256" key="2">
    <source>
        <dbReference type="ARBA" id="ARBA00022448"/>
    </source>
</evidence>
<dbReference type="InterPro" id="IPR003593">
    <property type="entry name" value="AAA+_ATPase"/>
</dbReference>
<evidence type="ECO:0000259" key="11">
    <source>
        <dbReference type="PROSITE" id="PS50929"/>
    </source>
</evidence>
<keyword evidence="3 9" id="KW-0812">Transmembrane</keyword>
<dbReference type="SMART" id="SM00382">
    <property type="entry name" value="AAA"/>
    <property type="match status" value="2"/>
</dbReference>
<keyword evidence="5" id="KW-0067">ATP-binding</keyword>
<evidence type="ECO:0000256" key="5">
    <source>
        <dbReference type="ARBA" id="ARBA00022840"/>
    </source>
</evidence>
<feature type="transmembrane region" description="Helical" evidence="9">
    <location>
        <begin position="339"/>
        <end position="361"/>
    </location>
</feature>
<dbReference type="FunFam" id="3.40.50.300:FF:001471">
    <property type="entry name" value="P-loop containing nucleoside triphosphate hydrolase protein"/>
    <property type="match status" value="1"/>
</dbReference>
<dbReference type="CDD" id="cd18577">
    <property type="entry name" value="ABC_6TM_Pgp_ABCB1_D1_like"/>
    <property type="match status" value="1"/>
</dbReference>
<feature type="transmembrane region" description="Helical" evidence="9">
    <location>
        <begin position="309"/>
        <end position="327"/>
    </location>
</feature>
<dbReference type="InterPro" id="IPR036640">
    <property type="entry name" value="ABC1_TM_sf"/>
</dbReference>
<protein>
    <submittedName>
        <fullName evidence="12">ABC transporter expressed in the mitochondrial inner membrane</fullName>
    </submittedName>
</protein>
<dbReference type="GO" id="GO:0005524">
    <property type="term" value="F:ATP binding"/>
    <property type="evidence" value="ECO:0007669"/>
    <property type="project" value="UniProtKB-KW"/>
</dbReference>
<feature type="region of interest" description="Disordered" evidence="8">
    <location>
        <begin position="1185"/>
        <end position="1209"/>
    </location>
</feature>
<feature type="transmembrane region" description="Helical" evidence="9">
    <location>
        <begin position="64"/>
        <end position="82"/>
    </location>
</feature>
<evidence type="ECO:0000256" key="1">
    <source>
        <dbReference type="ARBA" id="ARBA00004141"/>
    </source>
</evidence>
<evidence type="ECO:0000259" key="10">
    <source>
        <dbReference type="PROSITE" id="PS50893"/>
    </source>
</evidence>
<dbReference type="GO" id="GO:0016887">
    <property type="term" value="F:ATP hydrolysis activity"/>
    <property type="evidence" value="ECO:0007669"/>
    <property type="project" value="InterPro"/>
</dbReference>
<dbReference type="PANTHER" id="PTHR43394">
    <property type="entry name" value="ATP-DEPENDENT PERMEASE MDL1, MITOCHONDRIAL"/>
    <property type="match status" value="1"/>
</dbReference>
<name>A0AAV9GDW9_9PEZI</name>
<dbReference type="Gene3D" id="1.20.1560.10">
    <property type="entry name" value="ABC transporter type 1, transmembrane domain"/>
    <property type="match status" value="2"/>
</dbReference>
<keyword evidence="6 9" id="KW-1133">Transmembrane helix</keyword>
<keyword evidence="7 9" id="KW-0472">Membrane</keyword>
<dbReference type="GO" id="GO:0090374">
    <property type="term" value="P:oligopeptide export from mitochondrion"/>
    <property type="evidence" value="ECO:0007669"/>
    <property type="project" value="TreeGrafter"/>
</dbReference>
<accession>A0AAV9GDW9</accession>
<comment type="caution">
    <text evidence="12">The sequence shown here is derived from an EMBL/GenBank/DDBJ whole genome shotgun (WGS) entry which is preliminary data.</text>
</comment>
<dbReference type="CDD" id="cd18578">
    <property type="entry name" value="ABC_6TM_Pgp_ABCB1_D2_like"/>
    <property type="match status" value="1"/>
</dbReference>
<gene>
    <name evidence="12" type="ORF">QBC34DRAFT_451259</name>
</gene>
<keyword evidence="2" id="KW-0813">Transport</keyword>
<feature type="transmembrane region" description="Helical" evidence="9">
    <location>
        <begin position="221"/>
        <end position="241"/>
    </location>
</feature>
<evidence type="ECO:0000256" key="3">
    <source>
        <dbReference type="ARBA" id="ARBA00022692"/>
    </source>
</evidence>
<dbReference type="InterPro" id="IPR011527">
    <property type="entry name" value="ABC1_TM_dom"/>
</dbReference>
<feature type="transmembrane region" description="Helical" evidence="9">
    <location>
        <begin position="807"/>
        <end position="829"/>
    </location>
</feature>
<feature type="domain" description="ABC transporter" evidence="10">
    <location>
        <begin position="1128"/>
        <end position="1391"/>
    </location>
</feature>
<feature type="compositionally biased region" description="Low complexity" evidence="8">
    <location>
        <begin position="642"/>
        <end position="651"/>
    </location>
</feature>
<evidence type="ECO:0000256" key="6">
    <source>
        <dbReference type="ARBA" id="ARBA00022989"/>
    </source>
</evidence>
<dbReference type="GO" id="GO:0005743">
    <property type="term" value="C:mitochondrial inner membrane"/>
    <property type="evidence" value="ECO:0007669"/>
    <property type="project" value="TreeGrafter"/>
</dbReference>
<dbReference type="PROSITE" id="PS50929">
    <property type="entry name" value="ABC_TM1F"/>
    <property type="match status" value="2"/>
</dbReference>
<reference evidence="12" key="1">
    <citation type="journal article" date="2023" name="Mol. Phylogenet. Evol.">
        <title>Genome-scale phylogeny and comparative genomics of the fungal order Sordariales.</title>
        <authorList>
            <person name="Hensen N."/>
            <person name="Bonometti L."/>
            <person name="Westerberg I."/>
            <person name="Brannstrom I.O."/>
            <person name="Guillou S."/>
            <person name="Cros-Aarteil S."/>
            <person name="Calhoun S."/>
            <person name="Haridas S."/>
            <person name="Kuo A."/>
            <person name="Mondo S."/>
            <person name="Pangilinan J."/>
            <person name="Riley R."/>
            <person name="LaButti K."/>
            <person name="Andreopoulos B."/>
            <person name="Lipzen A."/>
            <person name="Chen C."/>
            <person name="Yan M."/>
            <person name="Daum C."/>
            <person name="Ng V."/>
            <person name="Clum A."/>
            <person name="Steindorff A."/>
            <person name="Ohm R.A."/>
            <person name="Martin F."/>
            <person name="Silar P."/>
            <person name="Natvig D.O."/>
            <person name="Lalanne C."/>
            <person name="Gautier V."/>
            <person name="Ament-Velasquez S.L."/>
            <person name="Kruys A."/>
            <person name="Hutchinson M.I."/>
            <person name="Powell A.J."/>
            <person name="Barry K."/>
            <person name="Miller A.N."/>
            <person name="Grigoriev I.V."/>
            <person name="Debuchy R."/>
            <person name="Gladieux P."/>
            <person name="Hiltunen Thoren M."/>
            <person name="Johannesson H."/>
        </authorList>
    </citation>
    <scope>NUCLEOTIDE SEQUENCE</scope>
    <source>
        <strain evidence="12">PSN243</strain>
    </source>
</reference>
<feature type="transmembrane region" description="Helical" evidence="9">
    <location>
        <begin position="849"/>
        <end position="870"/>
    </location>
</feature>
<keyword evidence="4" id="KW-0547">Nucleotide-binding</keyword>
<dbReference type="EMBL" id="MU865964">
    <property type="protein sequence ID" value="KAK4445543.1"/>
    <property type="molecule type" value="Genomic_DNA"/>
</dbReference>
<feature type="transmembrane region" description="Helical" evidence="9">
    <location>
        <begin position="195"/>
        <end position="215"/>
    </location>
</feature>
<feature type="compositionally biased region" description="Acidic residues" evidence="8">
    <location>
        <begin position="652"/>
        <end position="665"/>
    </location>
</feature>
<feature type="domain" description="ABC transmembrane type-1" evidence="11">
    <location>
        <begin position="72"/>
        <end position="362"/>
    </location>
</feature>
<feature type="transmembrane region" description="Helical" evidence="9">
    <location>
        <begin position="1067"/>
        <end position="1087"/>
    </location>
</feature>
<dbReference type="InterPro" id="IPR027417">
    <property type="entry name" value="P-loop_NTPase"/>
</dbReference>
<evidence type="ECO:0000313" key="13">
    <source>
        <dbReference type="Proteomes" id="UP001321760"/>
    </source>
</evidence>
<feature type="transmembrane region" description="Helical" evidence="9">
    <location>
        <begin position="117"/>
        <end position="141"/>
    </location>
</feature>
<feature type="domain" description="ABC transmembrane type-1" evidence="11">
    <location>
        <begin position="808"/>
        <end position="1094"/>
    </location>
</feature>
<feature type="region of interest" description="Disordered" evidence="8">
    <location>
        <begin position="642"/>
        <end position="670"/>
    </location>
</feature>
<dbReference type="PROSITE" id="PS50893">
    <property type="entry name" value="ABC_TRANSPORTER_2"/>
    <property type="match status" value="2"/>
</dbReference>
<feature type="compositionally biased region" description="Low complexity" evidence="8">
    <location>
        <begin position="1185"/>
        <end position="1196"/>
    </location>
</feature>
<dbReference type="InterPro" id="IPR003439">
    <property type="entry name" value="ABC_transporter-like_ATP-bd"/>
</dbReference>
<dbReference type="SUPFAM" id="SSF90123">
    <property type="entry name" value="ABC transporter transmembrane region"/>
    <property type="match status" value="2"/>
</dbReference>
<dbReference type="Proteomes" id="UP001321760">
    <property type="component" value="Unassembled WGS sequence"/>
</dbReference>
<dbReference type="GO" id="GO:0015421">
    <property type="term" value="F:ABC-type oligopeptide transporter activity"/>
    <property type="evidence" value="ECO:0007669"/>
    <property type="project" value="TreeGrafter"/>
</dbReference>
<evidence type="ECO:0000256" key="7">
    <source>
        <dbReference type="ARBA" id="ARBA00023136"/>
    </source>
</evidence>
<dbReference type="Pfam" id="PF00005">
    <property type="entry name" value="ABC_tran"/>
    <property type="match status" value="2"/>
</dbReference>
<dbReference type="Pfam" id="PF00664">
    <property type="entry name" value="ABC_membrane"/>
    <property type="match status" value="2"/>
</dbReference>
<keyword evidence="13" id="KW-1185">Reference proteome</keyword>
<evidence type="ECO:0000256" key="9">
    <source>
        <dbReference type="SAM" id="Phobius"/>
    </source>
</evidence>
<dbReference type="FunFam" id="3.40.50.300:FF:000604">
    <property type="entry name" value="ABC transporter B family member 28"/>
    <property type="match status" value="1"/>
</dbReference>
<feature type="transmembrane region" description="Helical" evidence="9">
    <location>
        <begin position="1029"/>
        <end position="1055"/>
    </location>
</feature>
<dbReference type="SUPFAM" id="SSF52540">
    <property type="entry name" value="P-loop containing nucleoside triphosphate hydrolases"/>
    <property type="match status" value="2"/>
</dbReference>
<dbReference type="PANTHER" id="PTHR43394:SF15">
    <property type="entry name" value="ALPHA-FACTOR-TRANSPORTING ATPASE"/>
    <property type="match status" value="1"/>
</dbReference>
<dbReference type="InterPro" id="IPR017871">
    <property type="entry name" value="ABC_transporter-like_CS"/>
</dbReference>
<sequence length="1433" mass="156483">MGSGSTQATTLVGSNTTTTFATDKKEPHSHQDAVIHIEDIAQLKDSTQSQKSSFKDLFSFTRRAHVPIVVCAFFTAALVAGARTGYAVLTGRIFEIVTRFGAGLLNGSDFLSEMSRWSGYMCLLGLGMWLVASVDVALWVITGELRAKTARKMLFESFLRKTMTWYDSRDNGMSSLMVGIHTQIRELQIATSQTLGYLVFEIFVFLACISVAFFYSYKLTLVMLATGVPSAIILFAISRFLDPAIEGQKRELSEASKHATAAVAAIDLVKVYNGQDNEAFWFISAIRRSAKYYGRQVLCNCGQMSYIKFWMIMLFVIGFYFAVVLAGRGQITPGDALTTFYAVLIAFQSLEALGPQWLVIAKGMAAGKLLKSLASGNEGGQQVDKVTGFLKPSRCQGTITLTNVSFAYPSNPDKPVLLPSSFYFPAGQLTFVVGRSGSGKSTLANLLLRFYEPSSGDIALDGYPISVLDLDWLRQNVTLIQQSSVLFNDSFLRNVAFGAHDPDNVTAEEVMEACSMALLQSTVAGMPEGLDTNIGPSGYALSGGQRQRLALARAKLRNPPVLILDEVTSGLDPISRTLIMDAIRIWREDKTTIIITHEVGHIENDEFVYVLEDGHVVQEGVRKALAEDGGLFTSLLASADDATSSRRSSSTESEDPSESSFEEEPQPVHHDESLPAKIFHHLLPDSTRPSGIFHRLSLPVEPIHETDAPINTFDRRRRDSEAAAMHVVTRSGVEVQNNRTSVKDRSAQESKAANASLDSLELFFLERLAKRKDKKRGAPLQGPMLPSLTAILRTVWPTLDMAGRLQLVLGLTSCVVIAASDVIFAFIFAQLLSSFWLPESGRQEAGTKWATYLTIVAAVDGIATFLAYFFMEHVAQKWVNALRAEAIKRILAQPKAWFDKPNHSPSRISQCLDRNAEEMRKLVGLFVPIVLTVTCMISAALIWALIIRWDLTLVTLAGLPVAIATARANSLVSDKWESICDTAANATGTIFSDTFSNIRVVRALTLERYFTAKHTHSATSTYRLGVKRAVFVGIFYGLYQSMSFFLTALVFFYGAKILSQGLTTVTDVLRVINLVLFSLGTSVAMLANVPQIAAAKTTAIQMLHFANLSHTASHEGRGSERVSDPFPVEMTNLQFAYPSAPNTQVLRNIALDLHAGTSTAIVGASGCGKSTIAALLLRLYEPSPTISPPRTSSQSSLDEPPRTHQPPLTYASLPASLLSTPSLRSHISYVPQHPFLFPTTIAANITYGLHDTSPHKNTLSIQTAARRAGIHTFIASLPLGYDTLVGEGGQPLSGGQAQRISIARALVRRPRLLVMDEPTSALDAEGAEGIRELVRDLSACEGVGVVVVTHSKEMMRGVDEVAMVEGGRVVERGGYESLVERGGRFKGLVGGGVWDRKKKGVYRHEETLMRLEGADRGEAKAEGSGVVWREVRY</sequence>
<comment type="subcellular location">
    <subcellularLocation>
        <location evidence="1">Membrane</location>
        <topology evidence="1">Multi-pass membrane protein</topology>
    </subcellularLocation>
</comment>
<evidence type="ECO:0000256" key="8">
    <source>
        <dbReference type="SAM" id="MobiDB-lite"/>
    </source>
</evidence>
<dbReference type="InterPro" id="IPR039421">
    <property type="entry name" value="Type_1_exporter"/>
</dbReference>
<proteinExistence type="predicted"/>
<feature type="domain" description="ABC transporter" evidence="10">
    <location>
        <begin position="399"/>
        <end position="638"/>
    </location>
</feature>
<dbReference type="PROSITE" id="PS00211">
    <property type="entry name" value="ABC_TRANSPORTER_1"/>
    <property type="match status" value="1"/>
</dbReference>
<evidence type="ECO:0000313" key="12">
    <source>
        <dbReference type="EMBL" id="KAK4445543.1"/>
    </source>
</evidence>
<organism evidence="12 13">
    <name type="scientific">Podospora aff. communis PSN243</name>
    <dbReference type="NCBI Taxonomy" id="3040156"/>
    <lineage>
        <taxon>Eukaryota</taxon>
        <taxon>Fungi</taxon>
        <taxon>Dikarya</taxon>
        <taxon>Ascomycota</taxon>
        <taxon>Pezizomycotina</taxon>
        <taxon>Sordariomycetes</taxon>
        <taxon>Sordariomycetidae</taxon>
        <taxon>Sordariales</taxon>
        <taxon>Podosporaceae</taxon>
        <taxon>Podospora</taxon>
    </lineage>
</organism>